<dbReference type="AlphaFoldDB" id="A0A2T8KVW2"/>
<feature type="region of interest" description="Disordered" evidence="1">
    <location>
        <begin position="113"/>
        <end position="151"/>
    </location>
</feature>
<proteinExistence type="predicted"/>
<protein>
    <submittedName>
        <fullName evidence="2">Uncharacterized protein</fullName>
    </submittedName>
</protein>
<sequence>MPAAGELEGGAQWSGQLRLGRRRPHRGGRRARAERRTGNALCVRARLEPQRLRQGPATAYACAWSGPAPRACTALAPAARGPPSRTERPLLRAPAAHPAWARLPRAVRRASARLAAQRCRPAPAPHLRARSAPAAAAHAAPPLPALAPTAA</sequence>
<dbReference type="EMBL" id="CM008046">
    <property type="protein sequence ID" value="PVH66318.1"/>
    <property type="molecule type" value="Genomic_DNA"/>
</dbReference>
<evidence type="ECO:0000313" key="2">
    <source>
        <dbReference type="EMBL" id="PVH66318.1"/>
    </source>
</evidence>
<gene>
    <name evidence="2" type="ORF">PAHAL_1G205600</name>
</gene>
<feature type="compositionally biased region" description="Low complexity" evidence="1">
    <location>
        <begin position="130"/>
        <end position="151"/>
    </location>
</feature>
<organism evidence="2">
    <name type="scientific">Panicum hallii</name>
    <dbReference type="NCBI Taxonomy" id="206008"/>
    <lineage>
        <taxon>Eukaryota</taxon>
        <taxon>Viridiplantae</taxon>
        <taxon>Streptophyta</taxon>
        <taxon>Embryophyta</taxon>
        <taxon>Tracheophyta</taxon>
        <taxon>Spermatophyta</taxon>
        <taxon>Magnoliopsida</taxon>
        <taxon>Liliopsida</taxon>
        <taxon>Poales</taxon>
        <taxon>Poaceae</taxon>
        <taxon>PACMAD clade</taxon>
        <taxon>Panicoideae</taxon>
        <taxon>Panicodae</taxon>
        <taxon>Paniceae</taxon>
        <taxon>Panicinae</taxon>
        <taxon>Panicum</taxon>
        <taxon>Panicum sect. Panicum</taxon>
    </lineage>
</organism>
<dbReference type="Gramene" id="PVH66318">
    <property type="protein sequence ID" value="PVH66318"/>
    <property type="gene ID" value="PAHAL_1G205600"/>
</dbReference>
<reference evidence="2" key="1">
    <citation type="submission" date="2018-04" db="EMBL/GenBank/DDBJ databases">
        <title>WGS assembly of Panicum hallii.</title>
        <authorList>
            <person name="Lovell J."/>
            <person name="Jenkins J."/>
            <person name="Lowry D."/>
            <person name="Mamidi S."/>
            <person name="Sreedasyam A."/>
            <person name="Weng X."/>
            <person name="Barry K."/>
            <person name="Bonette J."/>
            <person name="Campitelli B."/>
            <person name="Daum C."/>
            <person name="Gordon S."/>
            <person name="Gould B."/>
            <person name="Lipzen A."/>
            <person name="Macqueen A."/>
            <person name="Palacio-Mejia J."/>
            <person name="Plott C."/>
            <person name="Shakirov E."/>
            <person name="Shu S."/>
            <person name="Yoshinaga Y."/>
            <person name="Zane M."/>
            <person name="Rokhsar D."/>
            <person name="Grimwood J."/>
            <person name="Schmutz J."/>
            <person name="Juenger T."/>
        </authorList>
    </citation>
    <scope>NUCLEOTIDE SEQUENCE [LARGE SCALE GENOMIC DNA]</scope>
    <source>
        <strain evidence="2">FIL2</strain>
    </source>
</reference>
<accession>A0A2T8KVW2</accession>
<name>A0A2T8KVW2_9POAL</name>
<evidence type="ECO:0000256" key="1">
    <source>
        <dbReference type="SAM" id="MobiDB-lite"/>
    </source>
</evidence>
<dbReference type="Proteomes" id="UP000243499">
    <property type="component" value="Chromosome 1"/>
</dbReference>
<feature type="region of interest" description="Disordered" evidence="1">
    <location>
        <begin position="1"/>
        <end position="37"/>
    </location>
</feature>
<feature type="compositionally biased region" description="Basic residues" evidence="1">
    <location>
        <begin position="19"/>
        <end position="33"/>
    </location>
</feature>